<dbReference type="GO" id="GO:0006548">
    <property type="term" value="P:L-histidine catabolic process"/>
    <property type="evidence" value="ECO:0007669"/>
    <property type="project" value="UniProtKB-UniRule"/>
</dbReference>
<comment type="catalytic activity">
    <reaction evidence="5 6 8">
        <text>L-histidine = trans-urocanate + NH4(+)</text>
        <dbReference type="Rhea" id="RHEA:21232"/>
        <dbReference type="ChEBI" id="CHEBI:17771"/>
        <dbReference type="ChEBI" id="CHEBI:28938"/>
        <dbReference type="ChEBI" id="CHEBI:57595"/>
        <dbReference type="EC" id="4.3.1.3"/>
    </reaction>
</comment>
<dbReference type="GO" id="GO:0004397">
    <property type="term" value="F:histidine ammonia-lyase activity"/>
    <property type="evidence" value="ECO:0007669"/>
    <property type="project" value="UniProtKB-UniRule"/>
</dbReference>
<evidence type="ECO:0000256" key="1">
    <source>
        <dbReference type="ARBA" id="ARBA00005113"/>
    </source>
</evidence>
<protein>
    <recommendedName>
        <fullName evidence="2 6">Histidine ammonia-lyase</fullName>
        <shortName evidence="6">Histidase</shortName>
        <ecNumber evidence="2 6">4.3.1.3</ecNumber>
    </recommendedName>
</protein>
<name>A0AAT9LAX1_9FIRM</name>
<evidence type="ECO:0000256" key="4">
    <source>
        <dbReference type="ARBA" id="ARBA00023239"/>
    </source>
</evidence>
<comment type="PTM">
    <text evidence="6">Contains an active site 4-methylidene-imidazol-5-one (MIO), which is formed autocatalytically by cyclization and dehydration of residues Ala-Ser-Gly.</text>
</comment>
<proteinExistence type="inferred from homology"/>
<sequence>MPVCIDGRPKSLSEIAKVAFFQDCVVIPDETRKKVEDSRKMVESVISAGKTVYGINTGFGKFADFRISSTDLARLQENLLRSHAAGVGPSFSREEVRAAMFLRANALAKGMSGVRPEVIEALKDMLNEDITPIVPEKGSVGASGDLAPLAHIALVLTGEGYAHYRGRILSGKEALCQAGISPLVLHAKEGLALTNGVQMTAGVLALATIKGYILARAADIISSLTGQALRVIADAYDDAIVSGRPQVGAREVAKNLRTLLDGSRLTSAPGEMRVQDPYVLRCIPQVHGAVRQALEHTRSVVEIESGSATDNPLILDDGRVVSGGNFHGQPLAVAGDYLGLALCSLANISERRTARLLDASKSGLPPFLVPEGGLNSGLMLLQYTAAALCSECKVLSHPASVDTIPTSADQEDHVSMSTIAARKARDIAENVANVLAIEFISACQALEFQDRTLLSPAGQAAYRLLRDRVPPLNVDRELSQDVTEARNLIVSGELEKVVENITGSIL</sequence>
<gene>
    <name evidence="6 10" type="primary">hutH</name>
    <name evidence="10" type="ORF">IMF26_06575</name>
</gene>
<dbReference type="Gene3D" id="1.20.200.10">
    <property type="entry name" value="Fumarase/aspartase (Central domain)"/>
    <property type="match status" value="1"/>
</dbReference>
<dbReference type="KEGG" id="fcz:IMF26_06575"/>
<accession>A0AAT9LAX1</accession>
<evidence type="ECO:0000256" key="3">
    <source>
        <dbReference type="ARBA" id="ARBA00022808"/>
    </source>
</evidence>
<evidence type="ECO:0000256" key="2">
    <source>
        <dbReference type="ARBA" id="ARBA00012994"/>
    </source>
</evidence>
<dbReference type="FunFam" id="1.10.275.10:FF:000005">
    <property type="entry name" value="Histidine ammonia-lyase"/>
    <property type="match status" value="1"/>
</dbReference>
<dbReference type="SUPFAM" id="SSF48557">
    <property type="entry name" value="L-aspartase-like"/>
    <property type="match status" value="1"/>
</dbReference>
<keyword evidence="6" id="KW-0963">Cytoplasm</keyword>
<dbReference type="Pfam" id="PF00221">
    <property type="entry name" value="Lyase_aromatic"/>
    <property type="match status" value="1"/>
</dbReference>
<dbReference type="NCBIfam" id="NF006871">
    <property type="entry name" value="PRK09367.1"/>
    <property type="match status" value="1"/>
</dbReference>
<organism evidence="10">
    <name type="scientific">Candidatus Fermentithermobacillus carboniphilus</name>
    <dbReference type="NCBI Taxonomy" id="3085328"/>
    <lineage>
        <taxon>Bacteria</taxon>
        <taxon>Bacillati</taxon>
        <taxon>Bacillota</taxon>
        <taxon>Candidatus Fermentithermobacillia</taxon>
        <taxon>Candidatus Fermentithermobacillales</taxon>
        <taxon>Candidatus Fermentithermobacillaceae</taxon>
        <taxon>Candidatus Fermentithermobacillus</taxon>
    </lineage>
</organism>
<evidence type="ECO:0000256" key="8">
    <source>
        <dbReference type="RuleBase" id="RU004479"/>
    </source>
</evidence>
<comment type="similarity">
    <text evidence="6 7">Belongs to the PAL/histidase family.</text>
</comment>
<evidence type="ECO:0000313" key="10">
    <source>
        <dbReference type="EMBL" id="QUL97772.1"/>
    </source>
</evidence>
<evidence type="ECO:0000256" key="7">
    <source>
        <dbReference type="RuleBase" id="RU003954"/>
    </source>
</evidence>
<keyword evidence="3 6" id="KW-0369">Histidine metabolism</keyword>
<dbReference type="PROSITE" id="PS00488">
    <property type="entry name" value="PAL_HISTIDASE"/>
    <property type="match status" value="1"/>
</dbReference>
<dbReference type="AlphaFoldDB" id="A0AAT9LAX1"/>
<keyword evidence="4 6" id="KW-0456">Lyase</keyword>
<dbReference type="Gene3D" id="1.10.275.10">
    <property type="entry name" value="Fumarase/aspartase (N-terminal domain)"/>
    <property type="match status" value="1"/>
</dbReference>
<reference evidence="10" key="1">
    <citation type="submission" date="2020-10" db="EMBL/GenBank/DDBJ databases">
        <authorList>
            <person name="Kadnikov V."/>
            <person name="Beletsky A.V."/>
            <person name="Mardanov A.V."/>
            <person name="Karnachuk O.V."/>
            <person name="Ravin N.V."/>
        </authorList>
    </citation>
    <scope>NUCLEOTIDE SEQUENCE</scope>
    <source>
        <strain evidence="10">Bu02</strain>
    </source>
</reference>
<dbReference type="InterPro" id="IPR008948">
    <property type="entry name" value="L-Aspartase-like"/>
</dbReference>
<dbReference type="EC" id="4.3.1.3" evidence="2 6"/>
<dbReference type="InterPro" id="IPR005921">
    <property type="entry name" value="HutH"/>
</dbReference>
<dbReference type="FunFam" id="1.20.200.10:FF:000003">
    <property type="entry name" value="Histidine ammonia-lyase"/>
    <property type="match status" value="1"/>
</dbReference>
<reference evidence="10" key="2">
    <citation type="journal article" date="2023" name="Biology">
        <title>Prokaryotic Life Associated with Coal-Fire Gas Vents Revealed by Metagenomics.</title>
        <authorList>
            <person name="Kadnikov V.V."/>
            <person name="Mardanov A.V."/>
            <person name="Beletsky A.V."/>
            <person name="Karnachuk O.V."/>
            <person name="Ravin N.V."/>
        </authorList>
    </citation>
    <scope>NUCLEOTIDE SEQUENCE</scope>
    <source>
        <strain evidence="10">Bu02</strain>
    </source>
</reference>
<dbReference type="HAMAP" id="MF_00229">
    <property type="entry name" value="His_ammonia_lyase"/>
    <property type="match status" value="1"/>
</dbReference>
<evidence type="ECO:0000256" key="5">
    <source>
        <dbReference type="ARBA" id="ARBA00049269"/>
    </source>
</evidence>
<feature type="cross-link" description="5-imidazolinone (Ala-Gly)" evidence="6">
    <location>
        <begin position="142"/>
        <end position="144"/>
    </location>
</feature>
<dbReference type="GO" id="GO:0005737">
    <property type="term" value="C:cytoplasm"/>
    <property type="evidence" value="ECO:0007669"/>
    <property type="project" value="UniProtKB-SubCell"/>
</dbReference>
<dbReference type="PANTHER" id="PTHR10362">
    <property type="entry name" value="HISTIDINE AMMONIA-LYASE"/>
    <property type="match status" value="1"/>
</dbReference>
<dbReference type="InterPro" id="IPR022313">
    <property type="entry name" value="Phe/His_NH3-lyase_AS"/>
</dbReference>
<comment type="subcellular location">
    <subcellularLocation>
        <location evidence="6 9">Cytoplasm</location>
    </subcellularLocation>
</comment>
<dbReference type="EMBL" id="CP062796">
    <property type="protein sequence ID" value="QUL97772.1"/>
    <property type="molecule type" value="Genomic_DNA"/>
</dbReference>
<evidence type="ECO:0000256" key="6">
    <source>
        <dbReference type="HAMAP-Rule" id="MF_00229"/>
    </source>
</evidence>
<feature type="modified residue" description="2,3-didehydroalanine (Ser)" evidence="6">
    <location>
        <position position="143"/>
    </location>
</feature>
<comment type="pathway">
    <text evidence="1 6 8">Amino-acid degradation; L-histidine degradation into L-glutamate; N-formimidoyl-L-glutamate from L-histidine: step 1/3.</text>
</comment>
<dbReference type="NCBIfam" id="TIGR01225">
    <property type="entry name" value="hutH"/>
    <property type="match status" value="1"/>
</dbReference>
<dbReference type="CDD" id="cd00332">
    <property type="entry name" value="PAL-HAL"/>
    <property type="match status" value="1"/>
</dbReference>
<dbReference type="InterPro" id="IPR024083">
    <property type="entry name" value="Fumarase/histidase_N"/>
</dbReference>
<dbReference type="InterPro" id="IPR001106">
    <property type="entry name" value="Aromatic_Lyase"/>
</dbReference>
<evidence type="ECO:0000256" key="9">
    <source>
        <dbReference type="RuleBase" id="RU004480"/>
    </source>
</evidence>